<organism evidence="1 2">
    <name type="scientific">Dethiosulfatibacter aminovorans DSM 17477</name>
    <dbReference type="NCBI Taxonomy" id="1121476"/>
    <lineage>
        <taxon>Bacteria</taxon>
        <taxon>Bacillati</taxon>
        <taxon>Bacillota</taxon>
        <taxon>Tissierellia</taxon>
        <taxon>Dethiosulfatibacter</taxon>
    </lineage>
</organism>
<protein>
    <submittedName>
        <fullName evidence="1">Uncharacterized protein</fullName>
    </submittedName>
</protein>
<reference evidence="1 2" key="1">
    <citation type="submission" date="2016-11" db="EMBL/GenBank/DDBJ databases">
        <authorList>
            <person name="Jaros S."/>
            <person name="Januszkiewicz K."/>
            <person name="Wedrychowicz H."/>
        </authorList>
    </citation>
    <scope>NUCLEOTIDE SEQUENCE [LARGE SCALE GENOMIC DNA]</scope>
    <source>
        <strain evidence="1 2">DSM 17477</strain>
    </source>
</reference>
<dbReference type="AlphaFoldDB" id="A0A1M6IK43"/>
<proteinExistence type="predicted"/>
<dbReference type="STRING" id="1121476.SAMN02745751_02362"/>
<name>A0A1M6IK43_9FIRM</name>
<keyword evidence="2" id="KW-1185">Reference proteome</keyword>
<dbReference type="OrthoDB" id="3036045at2"/>
<evidence type="ECO:0000313" key="2">
    <source>
        <dbReference type="Proteomes" id="UP000184052"/>
    </source>
</evidence>
<accession>A0A1M6IK43</accession>
<dbReference type="RefSeq" id="WP_073049781.1">
    <property type="nucleotide sequence ID" value="NZ_FQZL01000017.1"/>
</dbReference>
<dbReference type="EMBL" id="FQZL01000017">
    <property type="protein sequence ID" value="SHJ34846.1"/>
    <property type="molecule type" value="Genomic_DNA"/>
</dbReference>
<evidence type="ECO:0000313" key="1">
    <source>
        <dbReference type="EMBL" id="SHJ34846.1"/>
    </source>
</evidence>
<gene>
    <name evidence="1" type="ORF">SAMN02745751_02362</name>
</gene>
<dbReference type="Proteomes" id="UP000184052">
    <property type="component" value="Unassembled WGS sequence"/>
</dbReference>
<sequence>MEKETFIYKRKLDGIVREIYEKFNVRIIFCEIFGNRWSWLAGSDEYFMLQKRVRISDVLGFIVEDGVDENLLHQVKTSVACSIQ</sequence>